<dbReference type="PRINTS" id="PR00080">
    <property type="entry name" value="SDRFAMILY"/>
</dbReference>
<reference evidence="3 4" key="1">
    <citation type="submission" date="2023-07" db="EMBL/GenBank/DDBJ databases">
        <title>Sorghum-associated microbial communities from plants grown in Nebraska, USA.</title>
        <authorList>
            <person name="Schachtman D."/>
        </authorList>
    </citation>
    <scope>NUCLEOTIDE SEQUENCE [LARGE SCALE GENOMIC DNA]</scope>
    <source>
        <strain evidence="3 4">4256</strain>
    </source>
</reference>
<protein>
    <submittedName>
        <fullName evidence="3">NAD(P)-dependent dehydrogenase (Short-subunit alcohol dehydrogenase family)</fullName>
    </submittedName>
</protein>
<dbReference type="PANTHER" id="PTHR42760">
    <property type="entry name" value="SHORT-CHAIN DEHYDROGENASES/REDUCTASES FAMILY MEMBER"/>
    <property type="match status" value="1"/>
</dbReference>
<evidence type="ECO:0000256" key="2">
    <source>
        <dbReference type="ARBA" id="ARBA00023002"/>
    </source>
</evidence>
<dbReference type="Pfam" id="PF13561">
    <property type="entry name" value="adh_short_C2"/>
    <property type="match status" value="1"/>
</dbReference>
<name>A0ABU1X6D7_SPHXE</name>
<dbReference type="RefSeq" id="WP_310227636.1">
    <property type="nucleotide sequence ID" value="NZ_JAVDWV010000029.1"/>
</dbReference>
<proteinExistence type="inferred from homology"/>
<gene>
    <name evidence="3" type="ORF">J2W40_003954</name>
</gene>
<comment type="similarity">
    <text evidence="1">Belongs to the short-chain dehydrogenases/reductases (SDR) family.</text>
</comment>
<dbReference type="Proteomes" id="UP001267638">
    <property type="component" value="Unassembled WGS sequence"/>
</dbReference>
<dbReference type="SUPFAM" id="SSF51735">
    <property type="entry name" value="NAD(P)-binding Rossmann-fold domains"/>
    <property type="match status" value="1"/>
</dbReference>
<evidence type="ECO:0000256" key="1">
    <source>
        <dbReference type="ARBA" id="ARBA00006484"/>
    </source>
</evidence>
<dbReference type="InterPro" id="IPR002347">
    <property type="entry name" value="SDR_fam"/>
</dbReference>
<evidence type="ECO:0000313" key="3">
    <source>
        <dbReference type="EMBL" id="MDR7157106.1"/>
    </source>
</evidence>
<organism evidence="3 4">
    <name type="scientific">Sphingobium xenophagum</name>
    <dbReference type="NCBI Taxonomy" id="121428"/>
    <lineage>
        <taxon>Bacteria</taxon>
        <taxon>Pseudomonadati</taxon>
        <taxon>Pseudomonadota</taxon>
        <taxon>Alphaproteobacteria</taxon>
        <taxon>Sphingomonadales</taxon>
        <taxon>Sphingomonadaceae</taxon>
        <taxon>Sphingobium</taxon>
    </lineage>
</organism>
<dbReference type="CDD" id="cd05233">
    <property type="entry name" value="SDR_c"/>
    <property type="match status" value="1"/>
</dbReference>
<sequence>MKRLEGKKAVVLGVTGPNNMGQAIVRRMMAEGARVIVAGRGQPVLEEYASSIGTMGVVCDITDPAQLRRLFADAGEGVSIAVNASGLNHVEPFMSTTIDDMRLLSDVHFVGAMLFTQAAAAVMRPGGSIIHISSVSARALMTNHAVYIATKAAGEAMVRAAALELGAMGIRVNSLAPSLVRTPMTESVFKEADLIRKIERINPLGRLGTLDEIAAAAVWLATDECFMTGEAVQVNGGMGLHAIHLPGE</sequence>
<keyword evidence="2" id="KW-0560">Oxidoreductase</keyword>
<dbReference type="PANTHER" id="PTHR42760:SF133">
    <property type="entry name" value="3-OXOACYL-[ACYL-CARRIER-PROTEIN] REDUCTASE"/>
    <property type="match status" value="1"/>
</dbReference>
<comment type="caution">
    <text evidence="3">The sequence shown here is derived from an EMBL/GenBank/DDBJ whole genome shotgun (WGS) entry which is preliminary data.</text>
</comment>
<keyword evidence="4" id="KW-1185">Reference proteome</keyword>
<accession>A0ABU1X6D7</accession>
<dbReference type="Gene3D" id="3.40.50.720">
    <property type="entry name" value="NAD(P)-binding Rossmann-like Domain"/>
    <property type="match status" value="1"/>
</dbReference>
<dbReference type="EMBL" id="JAVDWV010000029">
    <property type="protein sequence ID" value="MDR7157106.1"/>
    <property type="molecule type" value="Genomic_DNA"/>
</dbReference>
<dbReference type="InterPro" id="IPR036291">
    <property type="entry name" value="NAD(P)-bd_dom_sf"/>
</dbReference>
<evidence type="ECO:0000313" key="4">
    <source>
        <dbReference type="Proteomes" id="UP001267638"/>
    </source>
</evidence>
<dbReference type="PRINTS" id="PR00081">
    <property type="entry name" value="GDHRDH"/>
</dbReference>